<organism evidence="1 2">
    <name type="scientific">Fulvivirga imtechensis AK7</name>
    <dbReference type="NCBI Taxonomy" id="1237149"/>
    <lineage>
        <taxon>Bacteria</taxon>
        <taxon>Pseudomonadati</taxon>
        <taxon>Bacteroidota</taxon>
        <taxon>Cytophagia</taxon>
        <taxon>Cytophagales</taxon>
        <taxon>Fulvivirgaceae</taxon>
        <taxon>Fulvivirga</taxon>
    </lineage>
</organism>
<name>L8JGN3_9BACT</name>
<evidence type="ECO:0000313" key="1">
    <source>
        <dbReference type="EMBL" id="ELR67980.1"/>
    </source>
</evidence>
<accession>L8JGN3</accession>
<keyword evidence="2" id="KW-1185">Reference proteome</keyword>
<proteinExistence type="predicted"/>
<sequence length="296" mass="32916">MTPVDGGRRGMRNPLSGIAAERFGNFNSYINRSNSSGFFFDFALDLFSASRKGITYLSGNDIKLAYSQWSSLARGEGFAINYGADGSLNFDTYRFTAGGETGFTSTKLTESISITKIFFQLDIFDADKLFGENGEGSPNAGLFNQKKLSEFTLNVSFDLEKGYWDNLEFSENWLFSAPDWGVDYITNGIQGYIERHKFSIGIGSDNYGSFITTKLSSSPTTSLFAMGTGYNQYWAMRVIASGDPRIDPARDAVIGAKPNYTHSTKHKYYINNTNFGPTNLGFREVNNIPQNKILKK</sequence>
<dbReference type="Proteomes" id="UP000011135">
    <property type="component" value="Unassembled WGS sequence"/>
</dbReference>
<reference evidence="1 2" key="1">
    <citation type="submission" date="2012-12" db="EMBL/GenBank/DDBJ databases">
        <title>Genome assembly of Fulvivirga imtechensis AK7.</title>
        <authorList>
            <person name="Nupur N."/>
            <person name="Khatri I."/>
            <person name="Kumar R."/>
            <person name="Subramanian S."/>
            <person name="Pinnaka A."/>
        </authorList>
    </citation>
    <scope>NUCLEOTIDE SEQUENCE [LARGE SCALE GENOMIC DNA]</scope>
    <source>
        <strain evidence="1 2">AK7</strain>
    </source>
</reference>
<dbReference type="AlphaFoldDB" id="L8JGN3"/>
<evidence type="ECO:0000313" key="2">
    <source>
        <dbReference type="Proteomes" id="UP000011135"/>
    </source>
</evidence>
<comment type="caution">
    <text evidence="1">The sequence shown here is derived from an EMBL/GenBank/DDBJ whole genome shotgun (WGS) entry which is preliminary data.</text>
</comment>
<dbReference type="EMBL" id="AMZN01000205">
    <property type="protein sequence ID" value="ELR67980.1"/>
    <property type="molecule type" value="Genomic_DNA"/>
</dbReference>
<protein>
    <submittedName>
        <fullName evidence="1">Uncharacterized protein</fullName>
    </submittedName>
</protein>
<gene>
    <name evidence="1" type="ORF">C900_01461</name>
</gene>